<sequence>GPNDPGPGDPQVSDPLEDGTKDHPFDTIQEGINLAVDGYTVLVRQGSYFEPAGGSTIDFLGKNITLKSENSTDWDIIDNTVIRSYVQFSGTEDPNCKFAGFKIRNLEGAIYGNHTHATISHCNITGNGPCGATVIQDCDGTISNCLITDNTTFFFCGVYPVVFECNGLIKNCTIANNESGLSVGTATIENCIIHNNTGPQLVVTNGNTMNISYSNVQYGLEGVVGDGHVNWGPGNIDTDPCFVRLGYWITDEITLIEGDYHLRSEGWRWNTED</sequence>
<evidence type="ECO:0000313" key="3">
    <source>
        <dbReference type="EMBL" id="GAG08037.1"/>
    </source>
</evidence>
<evidence type="ECO:0000259" key="2">
    <source>
        <dbReference type="Pfam" id="PF13229"/>
    </source>
</evidence>
<proteinExistence type="predicted"/>
<feature type="domain" description="Right handed beta helix" evidence="2">
    <location>
        <begin position="91"/>
        <end position="217"/>
    </location>
</feature>
<dbReference type="SUPFAM" id="SSF51126">
    <property type="entry name" value="Pectin lyase-like"/>
    <property type="match status" value="1"/>
</dbReference>
<accession>X0V9M6</accession>
<dbReference type="InterPro" id="IPR039448">
    <property type="entry name" value="Beta_helix"/>
</dbReference>
<name>X0V9M6_9ZZZZ</name>
<dbReference type="AlphaFoldDB" id="X0V9M6"/>
<dbReference type="Gene3D" id="2.160.20.10">
    <property type="entry name" value="Single-stranded right-handed beta-helix, Pectin lyase-like"/>
    <property type="match status" value="1"/>
</dbReference>
<protein>
    <recommendedName>
        <fullName evidence="2">Right handed beta helix domain-containing protein</fullName>
    </recommendedName>
</protein>
<comment type="caution">
    <text evidence="3">The sequence shown here is derived from an EMBL/GenBank/DDBJ whole genome shotgun (WGS) entry which is preliminary data.</text>
</comment>
<feature type="non-terminal residue" evidence="3">
    <location>
        <position position="273"/>
    </location>
</feature>
<evidence type="ECO:0000256" key="1">
    <source>
        <dbReference type="SAM" id="MobiDB-lite"/>
    </source>
</evidence>
<dbReference type="EMBL" id="BARS01020502">
    <property type="protein sequence ID" value="GAG08037.1"/>
    <property type="molecule type" value="Genomic_DNA"/>
</dbReference>
<gene>
    <name evidence="3" type="ORF">S01H1_33051</name>
</gene>
<dbReference type="Pfam" id="PF13229">
    <property type="entry name" value="Beta_helix"/>
    <property type="match status" value="1"/>
</dbReference>
<reference evidence="3" key="1">
    <citation type="journal article" date="2014" name="Front. Microbiol.">
        <title>High frequency of phylogenetically diverse reductive dehalogenase-homologous genes in deep subseafloor sedimentary metagenomes.</title>
        <authorList>
            <person name="Kawai M."/>
            <person name="Futagami T."/>
            <person name="Toyoda A."/>
            <person name="Takaki Y."/>
            <person name="Nishi S."/>
            <person name="Hori S."/>
            <person name="Arai W."/>
            <person name="Tsubouchi T."/>
            <person name="Morono Y."/>
            <person name="Uchiyama I."/>
            <person name="Ito T."/>
            <person name="Fujiyama A."/>
            <person name="Inagaki F."/>
            <person name="Takami H."/>
        </authorList>
    </citation>
    <scope>NUCLEOTIDE SEQUENCE</scope>
    <source>
        <strain evidence="3">Expedition CK06-06</strain>
    </source>
</reference>
<dbReference type="InterPro" id="IPR012334">
    <property type="entry name" value="Pectin_lyas_fold"/>
</dbReference>
<feature type="non-terminal residue" evidence="3">
    <location>
        <position position="1"/>
    </location>
</feature>
<dbReference type="InterPro" id="IPR011050">
    <property type="entry name" value="Pectin_lyase_fold/virulence"/>
</dbReference>
<organism evidence="3">
    <name type="scientific">marine sediment metagenome</name>
    <dbReference type="NCBI Taxonomy" id="412755"/>
    <lineage>
        <taxon>unclassified sequences</taxon>
        <taxon>metagenomes</taxon>
        <taxon>ecological metagenomes</taxon>
    </lineage>
</organism>
<feature type="region of interest" description="Disordered" evidence="1">
    <location>
        <begin position="1"/>
        <end position="23"/>
    </location>
</feature>